<dbReference type="PROSITE" id="PS50112">
    <property type="entry name" value="PAS"/>
    <property type="match status" value="1"/>
</dbReference>
<evidence type="ECO:0000256" key="6">
    <source>
        <dbReference type="SAM" id="MobiDB-lite"/>
    </source>
</evidence>
<evidence type="ECO:0000313" key="8">
    <source>
        <dbReference type="EMBL" id="AML79308.1"/>
    </source>
</evidence>
<protein>
    <submittedName>
        <fullName evidence="8">Putative LOV domain-containing protein</fullName>
    </submittedName>
</protein>
<reference evidence="8" key="1">
    <citation type="journal article" date="2016" name="Proc. Natl. Acad. Sci. U.S.A.">
        <title>Functional and topological diversity of LOV domain photoreceptors.</title>
        <authorList>
            <person name="Glantz S.T."/>
            <person name="Carpenter E.J."/>
            <person name="Melkonian M."/>
            <person name="Gardner K.H."/>
            <person name="Boyden E.S."/>
            <person name="Wong G.K."/>
            <person name="Chow B.Y."/>
        </authorList>
    </citation>
    <scope>NUCLEOTIDE SEQUENCE</scope>
    <source>
        <strain evidence="8">XMCL_2003177</strain>
    </source>
</reference>
<evidence type="ECO:0000256" key="2">
    <source>
        <dbReference type="ARBA" id="ARBA00022606"/>
    </source>
</evidence>
<evidence type="ECO:0000259" key="7">
    <source>
        <dbReference type="PROSITE" id="PS50112"/>
    </source>
</evidence>
<organism evidence="8">
    <name type="scientific">Prasinococcus capsulatus</name>
    <dbReference type="NCBI Taxonomy" id="156131"/>
    <lineage>
        <taxon>Eukaryota</taxon>
        <taxon>Viridiplantae</taxon>
        <taxon>Prasinodermophyta</taxon>
        <taxon>Palmophyllophyceae</taxon>
        <taxon>Prasinococcales</taxon>
        <taxon>Prasinococcaceae</taxon>
        <taxon>Prasinococcus</taxon>
    </lineage>
</organism>
<keyword evidence="3" id="KW-0285">Flavoprotein</keyword>
<name>A0A126X3P5_9VIRI</name>
<evidence type="ECO:0000256" key="3">
    <source>
        <dbReference type="ARBA" id="ARBA00022630"/>
    </source>
</evidence>
<feature type="region of interest" description="Disordered" evidence="6">
    <location>
        <begin position="60"/>
        <end position="97"/>
    </location>
</feature>
<dbReference type="EMBL" id="KU701758">
    <property type="protein sequence ID" value="AML79308.1"/>
    <property type="molecule type" value="mRNA"/>
</dbReference>
<dbReference type="SUPFAM" id="SSF55785">
    <property type="entry name" value="PYP-like sensor domain (PAS domain)"/>
    <property type="match status" value="1"/>
</dbReference>
<keyword evidence="1" id="KW-0600">Photoreceptor protein</keyword>
<accession>A0A126X3P5</accession>
<feature type="compositionally biased region" description="Polar residues" evidence="6">
    <location>
        <begin position="208"/>
        <end position="229"/>
    </location>
</feature>
<dbReference type="InterPro" id="IPR035965">
    <property type="entry name" value="PAS-like_dom_sf"/>
</dbReference>
<dbReference type="AlphaFoldDB" id="A0A126X3P5"/>
<proteinExistence type="evidence at transcript level"/>
<dbReference type="Gene3D" id="3.30.450.20">
    <property type="entry name" value="PAS domain"/>
    <property type="match status" value="1"/>
</dbReference>
<evidence type="ECO:0000256" key="5">
    <source>
        <dbReference type="ARBA" id="ARBA00022991"/>
    </source>
</evidence>
<dbReference type="InterPro" id="IPR000014">
    <property type="entry name" value="PAS"/>
</dbReference>
<keyword evidence="2" id="KW-0716">Sensory transduction</keyword>
<sequence>MSPNERLPLRDRVLVQRRAHTLEAGEEEPACGQVGWREGSMAGETLDEYLESLESTFTEQIQQKHRPSTSQEEVVDQRLRSRGQRGAPIPTDCHGSSHVVSFGDRGGSGPRNTAPGISTTGLIRRHVEGRFYVRDLRRWQAFETGDHSNPTMGWAENSAARKEPSPAATGSRSHAKVWQGSPPAREPELSASPRRKRLKLGSGGDLPESSQSRSNVSFVEHPSISNDCSNAGHRLQLSGRNSPAAEEATQDDPTKGSRNRARSPRASAVSGRLLMKAIDGTSAEPRDPLEQHSQARLTMVVPPSGVRQMTHSPVPLLRGRRLSRSNSYPCNVRPSTINRTADDMLQACSGQGQSRAQQRRQMATKPTPQALHCALPVRSLQAVYRDAGPLTRRGSPRIPLSGASAPAQLIFALSQVDWADVHAVQAVSVLLSSHPWSLVVSDVRNGCNAVVFCSNAFKAQTGYSAEEIMGNSCGFLQGPHTSTESVAEIREALRRRVRFQGRLLNYNKSGRAMWNVLLIAPLQANAGDPTTHYVGFQHFQMATGMPSRQEAAPMLLRGVASRAKVRCS</sequence>
<evidence type="ECO:0000256" key="1">
    <source>
        <dbReference type="ARBA" id="ARBA00022543"/>
    </source>
</evidence>
<dbReference type="GO" id="GO:0005634">
    <property type="term" value="C:nucleus"/>
    <property type="evidence" value="ECO:0007669"/>
    <property type="project" value="TreeGrafter"/>
</dbReference>
<keyword evidence="5" id="KW-0157">Chromophore</keyword>
<dbReference type="Pfam" id="PF13426">
    <property type="entry name" value="PAS_9"/>
    <property type="match status" value="1"/>
</dbReference>
<evidence type="ECO:0000256" key="4">
    <source>
        <dbReference type="ARBA" id="ARBA00022643"/>
    </source>
</evidence>
<dbReference type="PANTHER" id="PTHR47429:SF2">
    <property type="entry name" value="PROTEIN TWIN LOV 1"/>
    <property type="match status" value="1"/>
</dbReference>
<feature type="domain" description="PAS" evidence="7">
    <location>
        <begin position="423"/>
        <end position="500"/>
    </location>
</feature>
<dbReference type="PANTHER" id="PTHR47429">
    <property type="entry name" value="PROTEIN TWIN LOV 1"/>
    <property type="match status" value="1"/>
</dbReference>
<dbReference type="GO" id="GO:0009881">
    <property type="term" value="F:photoreceptor activity"/>
    <property type="evidence" value="ECO:0007669"/>
    <property type="project" value="UniProtKB-KW"/>
</dbReference>
<keyword evidence="4" id="KW-0288">FMN</keyword>
<dbReference type="CDD" id="cd00130">
    <property type="entry name" value="PAS"/>
    <property type="match status" value="1"/>
</dbReference>
<keyword evidence="1" id="KW-0675">Receptor</keyword>
<dbReference type="NCBIfam" id="TIGR00229">
    <property type="entry name" value="sensory_box"/>
    <property type="match status" value="1"/>
</dbReference>
<feature type="region of interest" description="Disordered" evidence="6">
    <location>
        <begin position="144"/>
        <end position="272"/>
    </location>
</feature>